<accession>A0A1E5G686</accession>
<evidence type="ECO:0000313" key="2">
    <source>
        <dbReference type="EMBL" id="OEF98692.1"/>
    </source>
</evidence>
<organism evidence="2 3">
    <name type="scientific">Desulfuribacillus alkaliarsenatis</name>
    <dbReference type="NCBI Taxonomy" id="766136"/>
    <lineage>
        <taxon>Bacteria</taxon>
        <taxon>Bacillati</taxon>
        <taxon>Bacillota</taxon>
        <taxon>Desulfuribacillia</taxon>
        <taxon>Desulfuribacillales</taxon>
        <taxon>Desulfuribacillaceae</taxon>
        <taxon>Desulfuribacillus</taxon>
    </lineage>
</organism>
<sequence length="112" mass="12592">MSERRKTKHINEAFTCENCDAEVPPIIGGGCRNHCPFCLVSKHVDNIPGDRQCMCNGLLMPIDIEYTSAKGYMIIHKCDRCGMVKRNKTVMDSKGVNDSLDKVLEIMSKRSI</sequence>
<dbReference type="OrthoDB" id="9809485at2"/>
<reference evidence="2 3" key="1">
    <citation type="submission" date="2016-09" db="EMBL/GenBank/DDBJ databases">
        <title>Draft genome sequence for the type strain of Desulfuribacillus alkaliarsenatis AHT28, an obligately anaerobic, sulfidogenic bacterium isolated from Russian soda lake sediments.</title>
        <authorList>
            <person name="Abin C.A."/>
            <person name="Hollibaugh J.T."/>
        </authorList>
    </citation>
    <scope>NUCLEOTIDE SEQUENCE [LARGE SCALE GENOMIC DNA]</scope>
    <source>
        <strain evidence="2 3">AHT28</strain>
    </source>
</reference>
<feature type="domain" description="RNHCP" evidence="1">
    <location>
        <begin position="11"/>
        <end position="94"/>
    </location>
</feature>
<dbReference type="RefSeq" id="WP_069642184.1">
    <property type="nucleotide sequence ID" value="NZ_MIJE01000001.1"/>
</dbReference>
<dbReference type="InterPro" id="IPR024439">
    <property type="entry name" value="RNHCP"/>
</dbReference>
<proteinExistence type="predicted"/>
<dbReference type="EMBL" id="MIJE01000001">
    <property type="protein sequence ID" value="OEF98692.1"/>
    <property type="molecule type" value="Genomic_DNA"/>
</dbReference>
<evidence type="ECO:0000313" key="3">
    <source>
        <dbReference type="Proteomes" id="UP000094296"/>
    </source>
</evidence>
<evidence type="ECO:0000259" key="1">
    <source>
        <dbReference type="Pfam" id="PF12647"/>
    </source>
</evidence>
<comment type="caution">
    <text evidence="2">The sequence shown here is derived from an EMBL/GenBank/DDBJ whole genome shotgun (WGS) entry which is preliminary data.</text>
</comment>
<protein>
    <recommendedName>
        <fullName evidence="1">RNHCP domain-containing protein</fullName>
    </recommendedName>
</protein>
<name>A0A1E5G686_9FIRM</name>
<dbReference type="Pfam" id="PF12647">
    <property type="entry name" value="RNHCP"/>
    <property type="match status" value="1"/>
</dbReference>
<gene>
    <name evidence="2" type="ORF">BHF68_03260</name>
</gene>
<dbReference type="AlphaFoldDB" id="A0A1E5G686"/>
<dbReference type="Proteomes" id="UP000094296">
    <property type="component" value="Unassembled WGS sequence"/>
</dbReference>
<keyword evidence="3" id="KW-1185">Reference proteome</keyword>
<dbReference type="STRING" id="766136.BHF68_03260"/>